<keyword evidence="3 5" id="KW-1133">Transmembrane helix</keyword>
<feature type="domain" description="O-antigen ligase-related" evidence="6">
    <location>
        <begin position="193"/>
        <end position="363"/>
    </location>
</feature>
<feature type="transmembrane region" description="Helical" evidence="5">
    <location>
        <begin position="209"/>
        <end position="227"/>
    </location>
</feature>
<keyword evidence="4 5" id="KW-0472">Membrane</keyword>
<dbReference type="InterPro" id="IPR051533">
    <property type="entry name" value="WaaL-like"/>
</dbReference>
<evidence type="ECO:0000256" key="3">
    <source>
        <dbReference type="ARBA" id="ARBA00022989"/>
    </source>
</evidence>
<reference evidence="7" key="1">
    <citation type="journal article" date="2020" name="mSystems">
        <title>Genome- and Community-Level Interaction Insights into Carbon Utilization and Element Cycling Functions of Hydrothermarchaeota in Hydrothermal Sediment.</title>
        <authorList>
            <person name="Zhou Z."/>
            <person name="Liu Y."/>
            <person name="Xu W."/>
            <person name="Pan J."/>
            <person name="Luo Z.H."/>
            <person name="Li M."/>
        </authorList>
    </citation>
    <scope>NUCLEOTIDE SEQUENCE [LARGE SCALE GENOMIC DNA]</scope>
    <source>
        <strain evidence="7">SpSt-456</strain>
    </source>
</reference>
<dbReference type="AlphaFoldDB" id="A0A832A3W7"/>
<protein>
    <submittedName>
        <fullName evidence="7">O-antigen ligase domain-containing protein</fullName>
    </submittedName>
</protein>
<evidence type="ECO:0000256" key="5">
    <source>
        <dbReference type="SAM" id="Phobius"/>
    </source>
</evidence>
<dbReference type="Pfam" id="PF04932">
    <property type="entry name" value="Wzy_C"/>
    <property type="match status" value="1"/>
</dbReference>
<dbReference type="EMBL" id="DSTK01000037">
    <property type="protein sequence ID" value="HFK98133.1"/>
    <property type="molecule type" value="Genomic_DNA"/>
</dbReference>
<dbReference type="GO" id="GO:0016874">
    <property type="term" value="F:ligase activity"/>
    <property type="evidence" value="ECO:0007669"/>
    <property type="project" value="UniProtKB-KW"/>
</dbReference>
<keyword evidence="7" id="KW-0436">Ligase</keyword>
<feature type="transmembrane region" description="Helical" evidence="5">
    <location>
        <begin position="414"/>
        <end position="432"/>
    </location>
</feature>
<evidence type="ECO:0000259" key="6">
    <source>
        <dbReference type="Pfam" id="PF04932"/>
    </source>
</evidence>
<comment type="caution">
    <text evidence="7">The sequence shown here is derived from an EMBL/GenBank/DDBJ whole genome shotgun (WGS) entry which is preliminary data.</text>
</comment>
<feature type="transmembrane region" description="Helical" evidence="5">
    <location>
        <begin position="119"/>
        <end position="135"/>
    </location>
</feature>
<dbReference type="GO" id="GO:0016020">
    <property type="term" value="C:membrane"/>
    <property type="evidence" value="ECO:0007669"/>
    <property type="project" value="UniProtKB-SubCell"/>
</dbReference>
<proteinExistence type="predicted"/>
<feature type="transmembrane region" description="Helical" evidence="5">
    <location>
        <begin position="185"/>
        <end position="203"/>
    </location>
</feature>
<dbReference type="InterPro" id="IPR007016">
    <property type="entry name" value="O-antigen_ligase-rel_domated"/>
</dbReference>
<accession>A0A832A3W7</accession>
<feature type="transmembrane region" description="Helical" evidence="5">
    <location>
        <begin position="20"/>
        <end position="47"/>
    </location>
</feature>
<gene>
    <name evidence="7" type="ORF">ENS06_12545</name>
</gene>
<name>A0A832A3W7_9BACT</name>
<evidence type="ECO:0000256" key="1">
    <source>
        <dbReference type="ARBA" id="ARBA00004141"/>
    </source>
</evidence>
<feature type="transmembrane region" description="Helical" evidence="5">
    <location>
        <begin position="350"/>
        <end position="372"/>
    </location>
</feature>
<organism evidence="7">
    <name type="scientific">Desulfacinum infernum</name>
    <dbReference type="NCBI Taxonomy" id="35837"/>
    <lineage>
        <taxon>Bacteria</taxon>
        <taxon>Pseudomonadati</taxon>
        <taxon>Thermodesulfobacteriota</taxon>
        <taxon>Syntrophobacteria</taxon>
        <taxon>Syntrophobacterales</taxon>
        <taxon>Syntrophobacteraceae</taxon>
        <taxon>Desulfacinum</taxon>
    </lineage>
</organism>
<comment type="subcellular location">
    <subcellularLocation>
        <location evidence="1">Membrane</location>
        <topology evidence="1">Multi-pass membrane protein</topology>
    </subcellularLocation>
</comment>
<feature type="transmembrane region" description="Helical" evidence="5">
    <location>
        <begin position="92"/>
        <end position="110"/>
    </location>
</feature>
<keyword evidence="2 5" id="KW-0812">Transmembrane</keyword>
<evidence type="ECO:0000256" key="2">
    <source>
        <dbReference type="ARBA" id="ARBA00022692"/>
    </source>
</evidence>
<dbReference type="PANTHER" id="PTHR37422">
    <property type="entry name" value="TEICHURONIC ACID BIOSYNTHESIS PROTEIN TUAE"/>
    <property type="match status" value="1"/>
</dbReference>
<feature type="transmembrane region" description="Helical" evidence="5">
    <location>
        <begin position="59"/>
        <end position="80"/>
    </location>
</feature>
<dbReference type="PANTHER" id="PTHR37422:SF13">
    <property type="entry name" value="LIPOPOLYSACCHARIDE BIOSYNTHESIS PROTEIN PA4999-RELATED"/>
    <property type="match status" value="1"/>
</dbReference>
<sequence>MNRQLSHSSPLLETIGVAALYTFAFTALLSTTTATAALWILVGLFLFKVPKAGFPAARWLLWPWAALLGYLILRTVAASLERPEWAAYHLDGLWGWARLLLFPAVAWWCGGDETRCRRLLGVALAGLVVGMMRAVDLHTLESAWQGMRTGFHLRIVAFGLYAGTSLWALVCFTPEFFQARRFKPLWIALWSVLLLLLGQALFFTQSRGVFLGFGATALIITIVVFMTRTTDRFRPIPVSLKRGLIVFWAVLIGITVVNRPLLEKRWNEEKDTFLHLKSFDFNQPAQDSTGYRAHLYKFALEGILARPIWGAGPASSKRFIQESGRETLKSPNWKGELQWWDHLHSTQLEILFHYGAVGAALWLWLYVALFFGVQRAWKQGALSLSLWLFSLASLIYLFLWALFDFRSLHPDWRFFWNFLIGLIASGPMFQGTSSSGKDPRP</sequence>
<feature type="transmembrane region" description="Helical" evidence="5">
    <location>
        <begin position="239"/>
        <end position="257"/>
    </location>
</feature>
<evidence type="ECO:0000313" key="7">
    <source>
        <dbReference type="EMBL" id="HFK98133.1"/>
    </source>
</evidence>
<feature type="transmembrane region" description="Helical" evidence="5">
    <location>
        <begin position="384"/>
        <end position="402"/>
    </location>
</feature>
<evidence type="ECO:0000256" key="4">
    <source>
        <dbReference type="ARBA" id="ARBA00023136"/>
    </source>
</evidence>
<feature type="transmembrane region" description="Helical" evidence="5">
    <location>
        <begin position="155"/>
        <end position="173"/>
    </location>
</feature>